<reference evidence="2 3" key="1">
    <citation type="submission" date="2016-08" db="EMBL/GenBank/DDBJ databases">
        <title>Genome sequencing of Vibrio scophthalmi strain FP3289, an isolated from Paralichthys olivaceus.</title>
        <authorList>
            <person name="Han H.-J."/>
        </authorList>
    </citation>
    <scope>NUCLEOTIDE SEQUENCE [LARGE SCALE GENOMIC DNA]</scope>
    <source>
        <strain evidence="2 3">FP3289</strain>
    </source>
</reference>
<proteinExistence type="predicted"/>
<dbReference type="AlphaFoldDB" id="A0A1E3WHA6"/>
<dbReference type="EMBL" id="MDCJ01000007">
    <property type="protein sequence ID" value="ODS05188.1"/>
    <property type="molecule type" value="Genomic_DNA"/>
</dbReference>
<feature type="transmembrane region" description="Helical" evidence="1">
    <location>
        <begin position="310"/>
        <end position="327"/>
    </location>
</feature>
<comment type="caution">
    <text evidence="2">The sequence shown here is derived from an EMBL/GenBank/DDBJ whole genome shotgun (WGS) entry which is preliminary data.</text>
</comment>
<gene>
    <name evidence="2" type="ORF">VSF3289_04329</name>
</gene>
<organism evidence="2 3">
    <name type="scientific">Vibrio scophthalmi</name>
    <dbReference type="NCBI Taxonomy" id="45658"/>
    <lineage>
        <taxon>Bacteria</taxon>
        <taxon>Pseudomonadati</taxon>
        <taxon>Pseudomonadota</taxon>
        <taxon>Gammaproteobacteria</taxon>
        <taxon>Vibrionales</taxon>
        <taxon>Vibrionaceae</taxon>
        <taxon>Vibrio</taxon>
    </lineage>
</organism>
<protein>
    <submittedName>
        <fullName evidence="2">Uncharacterized protein</fullName>
    </submittedName>
</protein>
<dbReference type="Proteomes" id="UP000095131">
    <property type="component" value="Unassembled WGS sequence"/>
</dbReference>
<accession>A0A1E3WHA6</accession>
<keyword evidence="1" id="KW-1133">Transmembrane helix</keyword>
<keyword evidence="1" id="KW-0472">Membrane</keyword>
<evidence type="ECO:0000313" key="3">
    <source>
        <dbReference type="Proteomes" id="UP000095131"/>
    </source>
</evidence>
<dbReference type="PATRIC" id="fig|45658.8.peg.4312"/>
<evidence type="ECO:0000313" key="2">
    <source>
        <dbReference type="EMBL" id="ODS05188.1"/>
    </source>
</evidence>
<keyword evidence="1" id="KW-0812">Transmembrane</keyword>
<name>A0A1E3WHA6_9VIBR</name>
<evidence type="ECO:0000256" key="1">
    <source>
        <dbReference type="SAM" id="Phobius"/>
    </source>
</evidence>
<sequence>MTMEKVELLKQISSFIEDYSLISDNGDDFSCQLQMTDEIKKMLSAWESEDLLLTINDIDTQHSPDASMTTVGKEYCVSFALVNLRDDGVHVYFNWEQFFSYSKNQSFVPESFYLIDDKSLFIGDIENLSGDLKHYINTVSLIDMLRDVADHIETIDGSVIPNVVMLHKNRLEIPCQYQLKDIQSGLDGITHICKWINDKAHNDQKISIFKTALYDFLKSVKKGKRFEYLLTHFGEFSSQVTENYELYVSEFSFDDVRLEYQEKKRDYILKINDTFGSIQTKALGIPVSIAFIAMRLSTARTTEYDSSTDTLLFVAACIYGLMMWLLIQNQKHSLKSIESEYKGQIIRLKKEYPEQHDKIKDEFKDLDNRCKTQRSQLNLFLFLIVVLVYVVYEYLGIQISSVLLQAFEYTINFAYTGWEYVLAKLQYI</sequence>
<feature type="transmembrane region" description="Helical" evidence="1">
    <location>
        <begin position="377"/>
        <end position="395"/>
    </location>
</feature>